<dbReference type="EMBL" id="FZQP02002114">
    <property type="protein sequence ID" value="VVC94732.1"/>
    <property type="molecule type" value="Genomic_DNA"/>
</dbReference>
<accession>A0A5E4Q924</accession>
<evidence type="ECO:0000256" key="2">
    <source>
        <dbReference type="SAM" id="SignalP"/>
    </source>
</evidence>
<evidence type="ECO:0000256" key="1">
    <source>
        <dbReference type="SAM" id="MobiDB-lite"/>
    </source>
</evidence>
<evidence type="ECO:0000313" key="3">
    <source>
        <dbReference type="EMBL" id="VVC94732.1"/>
    </source>
</evidence>
<dbReference type="Proteomes" id="UP000324832">
    <property type="component" value="Unassembled WGS sequence"/>
</dbReference>
<gene>
    <name evidence="3" type="ORF">LSINAPIS_LOCUS6620</name>
</gene>
<feature type="signal peptide" evidence="2">
    <location>
        <begin position="1"/>
        <end position="19"/>
    </location>
</feature>
<keyword evidence="4" id="KW-1185">Reference proteome</keyword>
<feature type="non-terminal residue" evidence="3">
    <location>
        <position position="269"/>
    </location>
</feature>
<protein>
    <recommendedName>
        <fullName evidence="5">Kazal-like domain-containing protein</fullName>
    </recommendedName>
</protein>
<reference evidence="3 4" key="1">
    <citation type="submission" date="2017-07" db="EMBL/GenBank/DDBJ databases">
        <authorList>
            <person name="Talla V."/>
            <person name="Backstrom N."/>
        </authorList>
    </citation>
    <scope>NUCLEOTIDE SEQUENCE [LARGE SCALE GENOMIC DNA]</scope>
</reference>
<evidence type="ECO:0008006" key="5">
    <source>
        <dbReference type="Google" id="ProtNLM"/>
    </source>
</evidence>
<organism evidence="3 4">
    <name type="scientific">Leptidea sinapis</name>
    <dbReference type="NCBI Taxonomy" id="189913"/>
    <lineage>
        <taxon>Eukaryota</taxon>
        <taxon>Metazoa</taxon>
        <taxon>Ecdysozoa</taxon>
        <taxon>Arthropoda</taxon>
        <taxon>Hexapoda</taxon>
        <taxon>Insecta</taxon>
        <taxon>Pterygota</taxon>
        <taxon>Neoptera</taxon>
        <taxon>Endopterygota</taxon>
        <taxon>Lepidoptera</taxon>
        <taxon>Glossata</taxon>
        <taxon>Ditrysia</taxon>
        <taxon>Papilionoidea</taxon>
        <taxon>Pieridae</taxon>
        <taxon>Dismorphiinae</taxon>
        <taxon>Leptidea</taxon>
    </lineage>
</organism>
<sequence length="269" mass="30132">MFKLATVWNFISIFNVCSGQVSTHPFGLEDYNVATIGAFGDAEHRGVRWYDDKHSSNEKASNLKSSATLDSSSISSGSYVSSSLSSEASSIESSEKKLMTKAYRQCTPCPHDMLKSYNNLGVKWICGAYQLHISIALLNKTEIHEVNNDLKAANTRRKTHRSTSSSSGDFKKDDNNLGGKSESLEISDSSSSSESVDRDKKSTPAGTGWRKWHRKCTPCPDDMVKKWNDRSIKWICGGYQRARRSFKSSCMMHYRNCQDGTIKYWAINT</sequence>
<keyword evidence="2" id="KW-0732">Signal</keyword>
<name>A0A5E4Q924_9NEOP</name>
<evidence type="ECO:0000313" key="4">
    <source>
        <dbReference type="Proteomes" id="UP000324832"/>
    </source>
</evidence>
<dbReference type="AlphaFoldDB" id="A0A5E4Q924"/>
<feature type="chain" id="PRO_5023058386" description="Kazal-like domain-containing protein" evidence="2">
    <location>
        <begin position="20"/>
        <end position="269"/>
    </location>
</feature>
<feature type="compositionally biased region" description="Low complexity" evidence="1">
    <location>
        <begin position="180"/>
        <end position="194"/>
    </location>
</feature>
<proteinExistence type="predicted"/>
<feature type="region of interest" description="Disordered" evidence="1">
    <location>
        <begin position="153"/>
        <end position="212"/>
    </location>
</feature>